<dbReference type="EMBL" id="BTPU01000061">
    <property type="protein sequence ID" value="GMQ64169.1"/>
    <property type="molecule type" value="Genomic_DNA"/>
</dbReference>
<organism evidence="1 2">
    <name type="scientific">Vallitalea maricola</name>
    <dbReference type="NCBI Taxonomy" id="3074433"/>
    <lineage>
        <taxon>Bacteria</taxon>
        <taxon>Bacillati</taxon>
        <taxon>Bacillota</taxon>
        <taxon>Clostridia</taxon>
        <taxon>Lachnospirales</taxon>
        <taxon>Vallitaleaceae</taxon>
        <taxon>Vallitalea</taxon>
    </lineage>
</organism>
<sequence>MEPITIPIKGKISQLFCKHDYRLFEKPRDSKFVSLNEEKPIRVCVKCGKGINRLRRVK</sequence>
<gene>
    <name evidence="1" type="ORF">AN2V17_34060</name>
</gene>
<comment type="caution">
    <text evidence="1">The sequence shown here is derived from an EMBL/GenBank/DDBJ whole genome shotgun (WGS) entry which is preliminary data.</text>
</comment>
<accession>A0ACB5UNP6</accession>
<proteinExistence type="predicted"/>
<keyword evidence="2" id="KW-1185">Reference proteome</keyword>
<name>A0ACB5UNP6_9FIRM</name>
<evidence type="ECO:0000313" key="1">
    <source>
        <dbReference type="EMBL" id="GMQ64169.1"/>
    </source>
</evidence>
<protein>
    <submittedName>
        <fullName evidence="1">Uncharacterized protein</fullName>
    </submittedName>
</protein>
<evidence type="ECO:0000313" key="2">
    <source>
        <dbReference type="Proteomes" id="UP001374599"/>
    </source>
</evidence>
<dbReference type="Proteomes" id="UP001374599">
    <property type="component" value="Unassembled WGS sequence"/>
</dbReference>
<reference evidence="1" key="1">
    <citation type="submission" date="2023-09" db="EMBL/GenBank/DDBJ databases">
        <title>Vallitalea sediminicola and Vallitalea maricola sp. nov., anaerobic bacteria isolated from marine sediment.</title>
        <authorList>
            <person name="Hirano S."/>
            <person name="Maeda A."/>
            <person name="Terahara T."/>
            <person name="Mori K."/>
            <person name="Hamada M."/>
            <person name="Matsumoto R."/>
            <person name="Kobayashi T."/>
        </authorList>
    </citation>
    <scope>NUCLEOTIDE SEQUENCE</scope>
    <source>
        <strain evidence="1">AN17-2</strain>
    </source>
</reference>